<comment type="caution">
    <text evidence="2">The sequence shown here is derived from an EMBL/GenBank/DDBJ whole genome shotgun (WGS) entry which is preliminary data.</text>
</comment>
<dbReference type="EMBL" id="JBBUTG010000028">
    <property type="protein sequence ID" value="MEK8034422.1"/>
    <property type="molecule type" value="Genomic_DNA"/>
</dbReference>
<proteinExistence type="predicted"/>
<dbReference type="RefSeq" id="WP_341428849.1">
    <property type="nucleotide sequence ID" value="NZ_JBBUTG010000028.1"/>
</dbReference>
<dbReference type="SUPFAM" id="SSF49503">
    <property type="entry name" value="Cupredoxins"/>
    <property type="match status" value="1"/>
</dbReference>
<sequence>MTLLHFLIRGARHAGAWAGPVALLAWAPGANAVTVQLQAVSPSGRPLADAVLLLEPQGAKAPVQPLPRVEIVQQGRRFIPAVTVVPMGTKVHFPNQDTVRHHVYSFSSAKKFELKLYVGRPENPVEFDRAGVVVLGCNIHDKMVGWVLVADTPWYAKTAASGHATLSDVPPGAYVLRSWHPDLPAGSTGIEQPVTVGQVPMNLVASLPVADR</sequence>
<dbReference type="CDD" id="cd04221">
    <property type="entry name" value="MauL"/>
    <property type="match status" value="1"/>
</dbReference>
<evidence type="ECO:0000256" key="1">
    <source>
        <dbReference type="ARBA" id="ARBA00004418"/>
    </source>
</evidence>
<dbReference type="InterPro" id="IPR008972">
    <property type="entry name" value="Cupredoxin"/>
</dbReference>
<organism evidence="2 3">
    <name type="scientific">Ideonella lacteola</name>
    <dbReference type="NCBI Taxonomy" id="2984193"/>
    <lineage>
        <taxon>Bacteria</taxon>
        <taxon>Pseudomonadati</taxon>
        <taxon>Pseudomonadota</taxon>
        <taxon>Betaproteobacteria</taxon>
        <taxon>Burkholderiales</taxon>
        <taxon>Sphaerotilaceae</taxon>
        <taxon>Ideonella</taxon>
    </lineage>
</organism>
<name>A0ABU9BWS0_9BURK</name>
<reference evidence="2 3" key="1">
    <citation type="submission" date="2024-04" db="EMBL/GenBank/DDBJ databases">
        <title>Novel species of the genus Ideonella isolated from streams.</title>
        <authorList>
            <person name="Lu H."/>
        </authorList>
    </citation>
    <scope>NUCLEOTIDE SEQUENCE [LARGE SCALE GENOMIC DNA]</scope>
    <source>
        <strain evidence="2 3">DXS29W</strain>
    </source>
</reference>
<accession>A0ABU9BWS0</accession>
<protein>
    <submittedName>
        <fullName evidence="2">Methylamine utilization protein</fullName>
    </submittedName>
</protein>
<keyword evidence="3" id="KW-1185">Reference proteome</keyword>
<dbReference type="Gene3D" id="2.60.40.420">
    <property type="entry name" value="Cupredoxins - blue copper proteins"/>
    <property type="match status" value="1"/>
</dbReference>
<evidence type="ECO:0000313" key="3">
    <source>
        <dbReference type="Proteomes" id="UP001371218"/>
    </source>
</evidence>
<comment type="subcellular location">
    <subcellularLocation>
        <location evidence="1">Periplasm</location>
    </subcellularLocation>
</comment>
<dbReference type="InterPro" id="IPR034242">
    <property type="entry name" value="MauL"/>
</dbReference>
<dbReference type="Proteomes" id="UP001371218">
    <property type="component" value="Unassembled WGS sequence"/>
</dbReference>
<gene>
    <name evidence="2" type="ORF">AACH06_26640</name>
</gene>
<evidence type="ECO:0000313" key="2">
    <source>
        <dbReference type="EMBL" id="MEK8034422.1"/>
    </source>
</evidence>